<dbReference type="EnsemblPlants" id="AUR62014692-RA">
    <property type="protein sequence ID" value="AUR62014692-RA:cds"/>
    <property type="gene ID" value="AUR62014692"/>
</dbReference>
<reference evidence="2" key="2">
    <citation type="submission" date="2021-03" db="UniProtKB">
        <authorList>
            <consortium name="EnsemblPlants"/>
        </authorList>
    </citation>
    <scope>IDENTIFICATION</scope>
</reference>
<dbReference type="Gene3D" id="3.30.420.10">
    <property type="entry name" value="Ribonuclease H-like superfamily/Ribonuclease H"/>
    <property type="match status" value="2"/>
</dbReference>
<dbReference type="PANTHER" id="PTHR47723:SF23">
    <property type="entry name" value="REVERSE TRANSCRIPTASE-LIKE PROTEIN"/>
    <property type="match status" value="1"/>
</dbReference>
<evidence type="ECO:0000313" key="2">
    <source>
        <dbReference type="EnsemblPlants" id="AUR62014692-RA:cds"/>
    </source>
</evidence>
<feature type="domain" description="RNase H type-1" evidence="1">
    <location>
        <begin position="50"/>
        <end position="137"/>
    </location>
</feature>
<dbReference type="AlphaFoldDB" id="A0A803LL45"/>
<organism evidence="2 3">
    <name type="scientific">Chenopodium quinoa</name>
    <name type="common">Quinoa</name>
    <dbReference type="NCBI Taxonomy" id="63459"/>
    <lineage>
        <taxon>Eukaryota</taxon>
        <taxon>Viridiplantae</taxon>
        <taxon>Streptophyta</taxon>
        <taxon>Embryophyta</taxon>
        <taxon>Tracheophyta</taxon>
        <taxon>Spermatophyta</taxon>
        <taxon>Magnoliopsida</taxon>
        <taxon>eudicotyledons</taxon>
        <taxon>Gunneridae</taxon>
        <taxon>Pentapetalae</taxon>
        <taxon>Caryophyllales</taxon>
        <taxon>Chenopodiaceae</taxon>
        <taxon>Chenopodioideae</taxon>
        <taxon>Atripliceae</taxon>
        <taxon>Chenopodium</taxon>
    </lineage>
</organism>
<protein>
    <recommendedName>
        <fullName evidence="1">RNase H type-1 domain-containing protein</fullName>
    </recommendedName>
</protein>
<proteinExistence type="predicted"/>
<sequence>MLTSITRFFNYHRIIAQNPSSVGLLLVRKKHNLAIPVAWEKPKVGCTKLNFDGSSKGKCGKASIGGVFRDHNAKFVLGYAQSIKNSDSTIAELAALLRGLELVLENGWTDVWLEGDAKALVNIIVKRRSMKSLEAQRINAQYPSAVGLLLVRNQHKLSIPVSWEKPKFVLGYAESIESSDNTIAELAALLRGLELIVENGWTNVWLEGNAEALVNMIVQRRTIKSSKAQRYVSRINTIIPKINNCTMTHIYREGNRAADKFAEIGHNLEKPRIWRHAPPNEVLPQDDAKGKIVLRRI</sequence>
<dbReference type="InterPro" id="IPR002156">
    <property type="entry name" value="RNaseH_domain"/>
</dbReference>
<feature type="domain" description="RNase H type-1" evidence="1">
    <location>
        <begin position="169"/>
        <end position="263"/>
    </location>
</feature>
<dbReference type="InterPro" id="IPR036397">
    <property type="entry name" value="RNaseH_sf"/>
</dbReference>
<dbReference type="InterPro" id="IPR044730">
    <property type="entry name" value="RNase_H-like_dom_plant"/>
</dbReference>
<dbReference type="PANTHER" id="PTHR47723">
    <property type="entry name" value="OS05G0353850 PROTEIN"/>
    <property type="match status" value="1"/>
</dbReference>
<dbReference type="GO" id="GO:0004523">
    <property type="term" value="F:RNA-DNA hybrid ribonuclease activity"/>
    <property type="evidence" value="ECO:0007669"/>
    <property type="project" value="InterPro"/>
</dbReference>
<reference evidence="2" key="1">
    <citation type="journal article" date="2017" name="Nature">
        <title>The genome of Chenopodium quinoa.</title>
        <authorList>
            <person name="Jarvis D.E."/>
            <person name="Ho Y.S."/>
            <person name="Lightfoot D.J."/>
            <person name="Schmoeckel S.M."/>
            <person name="Li B."/>
            <person name="Borm T.J.A."/>
            <person name="Ohyanagi H."/>
            <person name="Mineta K."/>
            <person name="Michell C.T."/>
            <person name="Saber N."/>
            <person name="Kharbatia N.M."/>
            <person name="Rupper R.R."/>
            <person name="Sharp A.R."/>
            <person name="Dally N."/>
            <person name="Boughton B.A."/>
            <person name="Woo Y.H."/>
            <person name="Gao G."/>
            <person name="Schijlen E.G.W.M."/>
            <person name="Guo X."/>
            <person name="Momin A.A."/>
            <person name="Negrao S."/>
            <person name="Al-Babili S."/>
            <person name="Gehring C."/>
            <person name="Roessner U."/>
            <person name="Jung C."/>
            <person name="Murphy K."/>
            <person name="Arold S.T."/>
            <person name="Gojobori T."/>
            <person name="van der Linden C.G."/>
            <person name="van Loo E.N."/>
            <person name="Jellen E.N."/>
            <person name="Maughan P.J."/>
            <person name="Tester M."/>
        </authorList>
    </citation>
    <scope>NUCLEOTIDE SEQUENCE [LARGE SCALE GENOMIC DNA]</scope>
    <source>
        <strain evidence="2">cv. PI 614886</strain>
    </source>
</reference>
<name>A0A803LL45_CHEQI</name>
<evidence type="ECO:0000259" key="1">
    <source>
        <dbReference type="Pfam" id="PF13456"/>
    </source>
</evidence>
<keyword evidence="3" id="KW-1185">Reference proteome</keyword>
<dbReference type="Pfam" id="PF13456">
    <property type="entry name" value="RVT_3"/>
    <property type="match status" value="2"/>
</dbReference>
<dbReference type="Proteomes" id="UP000596660">
    <property type="component" value="Unplaced"/>
</dbReference>
<dbReference type="Gramene" id="AUR62014692-RA">
    <property type="protein sequence ID" value="AUR62014692-RA:cds"/>
    <property type="gene ID" value="AUR62014692"/>
</dbReference>
<dbReference type="InterPro" id="IPR012337">
    <property type="entry name" value="RNaseH-like_sf"/>
</dbReference>
<evidence type="ECO:0000313" key="3">
    <source>
        <dbReference type="Proteomes" id="UP000596660"/>
    </source>
</evidence>
<dbReference type="InterPro" id="IPR053151">
    <property type="entry name" value="RNase_H-like"/>
</dbReference>
<dbReference type="CDD" id="cd06222">
    <property type="entry name" value="RNase_H_like"/>
    <property type="match status" value="2"/>
</dbReference>
<dbReference type="GO" id="GO:0003676">
    <property type="term" value="F:nucleic acid binding"/>
    <property type="evidence" value="ECO:0007669"/>
    <property type="project" value="InterPro"/>
</dbReference>
<dbReference type="SUPFAM" id="SSF53098">
    <property type="entry name" value="Ribonuclease H-like"/>
    <property type="match status" value="2"/>
</dbReference>
<accession>A0A803LL45</accession>